<dbReference type="PhylomeDB" id="Q97CL6"/>
<dbReference type="DNASU" id="1441572"/>
<dbReference type="GeneID" id="1441572"/>
<accession>Q97CL6</accession>
<dbReference type="SUPFAM" id="SSF53474">
    <property type="entry name" value="alpha/beta-Hydrolases"/>
    <property type="match status" value="1"/>
</dbReference>
<dbReference type="eggNOG" id="arCOG07416">
    <property type="taxonomic scope" value="Archaea"/>
</dbReference>
<name>Q97CL6_THEVO</name>
<dbReference type="STRING" id="273116.gene:9380852"/>
<sequence>MVDESYVDVSGVSVHYRFSKGSKPRKNLVIVDVNGKREWDGIRFIERIQEWGISVYYPDYPDALDSKDTLSSKSADYVKLSPKFYSDFIYSLHLKNTMLIGSGVNGDVALRCAMEYPERCSNIIVINAPGYDDYKIELYKVQKPVLLIWGDSGGYQSIMRGQSYHDLISDSVFKVFDKSAEPHVDKTEKFYSLLKNYIAED</sequence>
<dbReference type="ESTHER" id="thevo-TV0085">
    <property type="family name" value="AlphaBeta_hydrolase"/>
</dbReference>
<reference evidence="1 2" key="2">
    <citation type="journal article" date="2000" name="Proc. Natl. Acad. Sci. U.S.A.">
        <title>Archaeal adaptation to higher temperatures revealed by genomic sequence of Thermoplasma volcanium.</title>
        <authorList>
            <person name="Kawashima T."/>
            <person name="Amano N."/>
            <person name="Koike H."/>
            <person name="Makino S."/>
            <person name="Higuchi S."/>
            <person name="Kawashima-Ohya Y."/>
            <person name="Watanabe K."/>
            <person name="Yamazaki M."/>
            <person name="Kanehori K."/>
            <person name="Kawamoto T."/>
            <person name="Nunoshiba T."/>
            <person name="Yamamoto Y."/>
            <person name="Aramaki H."/>
            <person name="Makino K."/>
            <person name="Suzuki M."/>
        </authorList>
    </citation>
    <scope>NUCLEOTIDE SEQUENCE [LARGE SCALE GENOMIC DNA]</scope>
    <source>
        <strain evidence="2">ATCC 51530 / DSM 4299 / JCM 9571 / NBRC 15438 / GSS1</strain>
    </source>
</reference>
<dbReference type="KEGG" id="tvo:TVG0085666"/>
<gene>
    <name evidence="1" type="ORF">TVG0085666</name>
</gene>
<dbReference type="AlphaFoldDB" id="Q97CL6"/>
<reference evidence="1 2" key="1">
    <citation type="journal article" date="1999" name="Proc. Jpn. Acad.">
        <title>Determination of the complete genomic DNA sequence of Thermoplasma volvanium GSS1.</title>
        <authorList>
            <person name="Kawashima T."/>
            <person name="Yamamoto Y."/>
            <person name="Aramaki H."/>
            <person name="Nunoshiba T."/>
            <person name="Kawamoto T."/>
            <person name="Watanabe K."/>
            <person name="Yamazaki M."/>
            <person name="Kanehori K."/>
            <person name="Amano N."/>
            <person name="Ohya Y."/>
            <person name="Makino K."/>
            <person name="Suzuki M."/>
        </authorList>
    </citation>
    <scope>NUCLEOTIDE SEQUENCE [LARGE SCALE GENOMIC DNA]</scope>
    <source>
        <strain evidence="2">ATCC 51530 / DSM 4299 / JCM 9571 / NBRC 15438 / GSS1</strain>
    </source>
</reference>
<dbReference type="Gene3D" id="3.40.50.1820">
    <property type="entry name" value="alpha/beta hydrolase"/>
    <property type="match status" value="1"/>
</dbReference>
<dbReference type="RefSeq" id="WP_010916342.1">
    <property type="nucleotide sequence ID" value="NC_002689.2"/>
</dbReference>
<organism evidence="1 2">
    <name type="scientific">Thermoplasma volcanium (strain ATCC 51530 / DSM 4299 / JCM 9571 / NBRC 15438 / GSS1)</name>
    <dbReference type="NCBI Taxonomy" id="273116"/>
    <lineage>
        <taxon>Archaea</taxon>
        <taxon>Methanobacteriati</taxon>
        <taxon>Thermoplasmatota</taxon>
        <taxon>Thermoplasmata</taxon>
        <taxon>Thermoplasmatales</taxon>
        <taxon>Thermoplasmataceae</taxon>
        <taxon>Thermoplasma</taxon>
    </lineage>
</organism>
<evidence type="ECO:0000313" key="2">
    <source>
        <dbReference type="Proteomes" id="UP000001017"/>
    </source>
</evidence>
<dbReference type="Proteomes" id="UP000001017">
    <property type="component" value="Chromosome"/>
</dbReference>
<dbReference type="InterPro" id="IPR029058">
    <property type="entry name" value="AB_hydrolase_fold"/>
</dbReference>
<dbReference type="EMBL" id="BA000011">
    <property type="protein sequence ID" value="BAB59227.1"/>
    <property type="molecule type" value="Genomic_DNA"/>
</dbReference>
<protein>
    <submittedName>
        <fullName evidence="1">TVG0085666 protein</fullName>
    </submittedName>
</protein>
<keyword evidence="2" id="KW-1185">Reference proteome</keyword>
<dbReference type="OrthoDB" id="56471at2157"/>
<proteinExistence type="predicted"/>
<evidence type="ECO:0000313" key="1">
    <source>
        <dbReference type="EMBL" id="BAB59227.1"/>
    </source>
</evidence>
<dbReference type="HOGENOM" id="CLU_020336_28_1_2"/>
<dbReference type="PaxDb" id="273116-14324299"/>